<dbReference type="PANTHER" id="PTHR43818">
    <property type="entry name" value="BCDNA.GH03377"/>
    <property type="match status" value="1"/>
</dbReference>
<dbReference type="GO" id="GO:0016491">
    <property type="term" value="F:oxidoreductase activity"/>
    <property type="evidence" value="ECO:0007669"/>
    <property type="project" value="UniProtKB-KW"/>
</dbReference>
<keyword evidence="5" id="KW-1185">Reference proteome</keyword>
<dbReference type="Pfam" id="PF22725">
    <property type="entry name" value="GFO_IDH_MocA_C3"/>
    <property type="match status" value="1"/>
</dbReference>
<accession>A0A558C452</accession>
<comment type="caution">
    <text evidence="4">The sequence shown here is derived from an EMBL/GenBank/DDBJ whole genome shotgun (WGS) entry which is preliminary data.</text>
</comment>
<feature type="domain" description="Gfo/Idh/MocA-like oxidoreductase N-terminal" evidence="2">
    <location>
        <begin position="10"/>
        <end position="125"/>
    </location>
</feature>
<gene>
    <name evidence="4" type="ORF">FNT36_04975</name>
</gene>
<proteinExistence type="predicted"/>
<dbReference type="Pfam" id="PF01408">
    <property type="entry name" value="GFO_IDH_MocA"/>
    <property type="match status" value="1"/>
</dbReference>
<sequence>MPENQPDVLWGIVGCGWVARDYVAPAIAASGNGRLIALCDLSEPALAAVQPNDTTLLRTTNLEEFLQTPGLQAVYVATPNAHHAYVAQALAAAGLPVLCEKPLARTATEAAGMVAAAEAAGTPLATAFDQRFHPAHVRLRELIQNGDLGRVTCVRIHYACWTPADWAPDTDQGTYQNWRISAEQAGGGAMIDLAPHGLDLVQTLLDEPLTTVVALTQQRIHDYPVDDGAVIIGQTASGVLLSHAVAYNCPDNFPRRSLEVIGDLGRALAVNTMGQTPGGSLTLTRPDGTVEDVAFDKEASPFQRQVEAFAEAVHSGQPFPFPPARDLHTMRLLDLAATKSQELASL</sequence>
<dbReference type="Gene3D" id="3.40.50.720">
    <property type="entry name" value="NAD(P)-binding Rossmann-like Domain"/>
    <property type="match status" value="1"/>
</dbReference>
<keyword evidence="1" id="KW-0560">Oxidoreductase</keyword>
<dbReference type="RefSeq" id="WP_144844940.1">
    <property type="nucleotide sequence ID" value="NZ_VMRJ01000001.1"/>
</dbReference>
<dbReference type="InterPro" id="IPR036291">
    <property type="entry name" value="NAD(P)-bd_dom_sf"/>
</dbReference>
<evidence type="ECO:0000259" key="2">
    <source>
        <dbReference type="Pfam" id="PF01408"/>
    </source>
</evidence>
<dbReference type="OrthoDB" id="256869at2"/>
<dbReference type="AlphaFoldDB" id="A0A558C452"/>
<dbReference type="SUPFAM" id="SSF55347">
    <property type="entry name" value="Glyceraldehyde-3-phosphate dehydrogenase-like, C-terminal domain"/>
    <property type="match status" value="1"/>
</dbReference>
<dbReference type="InterPro" id="IPR055170">
    <property type="entry name" value="GFO_IDH_MocA-like_dom"/>
</dbReference>
<dbReference type="InterPro" id="IPR000683">
    <property type="entry name" value="Gfo/Idh/MocA-like_OxRdtase_N"/>
</dbReference>
<organism evidence="4 5">
    <name type="scientific">Hymenobacter setariae</name>
    <dbReference type="NCBI Taxonomy" id="2594794"/>
    <lineage>
        <taxon>Bacteria</taxon>
        <taxon>Pseudomonadati</taxon>
        <taxon>Bacteroidota</taxon>
        <taxon>Cytophagia</taxon>
        <taxon>Cytophagales</taxon>
        <taxon>Hymenobacteraceae</taxon>
        <taxon>Hymenobacter</taxon>
    </lineage>
</organism>
<dbReference type="EMBL" id="VMRJ01000001">
    <property type="protein sequence ID" value="TVT43442.1"/>
    <property type="molecule type" value="Genomic_DNA"/>
</dbReference>
<evidence type="ECO:0000313" key="4">
    <source>
        <dbReference type="EMBL" id="TVT43442.1"/>
    </source>
</evidence>
<reference evidence="4 5" key="1">
    <citation type="submission" date="2019-07" db="EMBL/GenBank/DDBJ databases">
        <title>Hymenobacter sp. straun FUR1 Genome sequencing and assembly.</title>
        <authorList>
            <person name="Chhetri G."/>
        </authorList>
    </citation>
    <scope>NUCLEOTIDE SEQUENCE [LARGE SCALE GENOMIC DNA]</scope>
    <source>
        <strain evidence="4 5">Fur1</strain>
    </source>
</reference>
<dbReference type="GO" id="GO:0000166">
    <property type="term" value="F:nucleotide binding"/>
    <property type="evidence" value="ECO:0007669"/>
    <property type="project" value="InterPro"/>
</dbReference>
<dbReference type="Proteomes" id="UP000317624">
    <property type="component" value="Unassembled WGS sequence"/>
</dbReference>
<feature type="domain" description="GFO/IDH/MocA-like oxidoreductase" evidence="3">
    <location>
        <begin position="137"/>
        <end position="266"/>
    </location>
</feature>
<evidence type="ECO:0000256" key="1">
    <source>
        <dbReference type="ARBA" id="ARBA00023002"/>
    </source>
</evidence>
<dbReference type="Gene3D" id="3.30.360.10">
    <property type="entry name" value="Dihydrodipicolinate Reductase, domain 2"/>
    <property type="match status" value="1"/>
</dbReference>
<dbReference type="InterPro" id="IPR050463">
    <property type="entry name" value="Gfo/Idh/MocA_oxidrdct_glycsds"/>
</dbReference>
<evidence type="ECO:0000313" key="5">
    <source>
        <dbReference type="Proteomes" id="UP000317624"/>
    </source>
</evidence>
<evidence type="ECO:0000259" key="3">
    <source>
        <dbReference type="Pfam" id="PF22725"/>
    </source>
</evidence>
<dbReference type="SUPFAM" id="SSF51735">
    <property type="entry name" value="NAD(P)-binding Rossmann-fold domains"/>
    <property type="match status" value="1"/>
</dbReference>
<name>A0A558C452_9BACT</name>
<dbReference type="PANTHER" id="PTHR43818:SF11">
    <property type="entry name" value="BCDNA.GH03377"/>
    <property type="match status" value="1"/>
</dbReference>
<protein>
    <submittedName>
        <fullName evidence="4">Gfo/Idh/MocA family oxidoreductase</fullName>
    </submittedName>
</protein>